<feature type="transmembrane region" description="Helical" evidence="1">
    <location>
        <begin position="339"/>
        <end position="360"/>
    </location>
</feature>
<keyword evidence="1" id="KW-1133">Transmembrane helix</keyword>
<feature type="transmembrane region" description="Helical" evidence="1">
    <location>
        <begin position="309"/>
        <end position="333"/>
    </location>
</feature>
<evidence type="ECO:0000256" key="1">
    <source>
        <dbReference type="SAM" id="Phobius"/>
    </source>
</evidence>
<feature type="transmembrane region" description="Helical" evidence="1">
    <location>
        <begin position="181"/>
        <end position="197"/>
    </location>
</feature>
<gene>
    <name evidence="2" type="ORF">J7S33_01335</name>
</gene>
<feature type="non-terminal residue" evidence="2">
    <location>
        <position position="1"/>
    </location>
</feature>
<protein>
    <submittedName>
        <fullName evidence="2">Uncharacterized protein</fullName>
    </submittedName>
</protein>
<keyword evidence="1" id="KW-0812">Transmembrane</keyword>
<dbReference type="EMBL" id="CP072788">
    <property type="protein sequence ID" value="QTR03726.1"/>
    <property type="molecule type" value="Genomic_DNA"/>
</dbReference>
<keyword evidence="1" id="KW-0472">Membrane</keyword>
<organism evidence="2 3">
    <name type="scientific">Saccharothrix algeriensis</name>
    <dbReference type="NCBI Taxonomy" id="173560"/>
    <lineage>
        <taxon>Bacteria</taxon>
        <taxon>Bacillati</taxon>
        <taxon>Actinomycetota</taxon>
        <taxon>Actinomycetes</taxon>
        <taxon>Pseudonocardiales</taxon>
        <taxon>Pseudonocardiaceae</taxon>
        <taxon>Saccharothrix</taxon>
    </lineage>
</organism>
<dbReference type="AlphaFoldDB" id="A0A8T8HZ09"/>
<reference evidence="2" key="1">
    <citation type="submission" date="2021-04" db="EMBL/GenBank/DDBJ databases">
        <title>Saccharothrix algeriensis WGS.</title>
        <authorList>
            <person name="Stuskova K."/>
            <person name="Hakalova E."/>
            <person name="Tebbal A.B."/>
            <person name="Eichmeier A."/>
        </authorList>
    </citation>
    <scope>NUCLEOTIDE SEQUENCE</scope>
    <source>
        <strain evidence="2">NRRL B-24137</strain>
    </source>
</reference>
<accession>A0A8T8HZ09</accession>
<evidence type="ECO:0000313" key="2">
    <source>
        <dbReference type="EMBL" id="QTR03726.1"/>
    </source>
</evidence>
<dbReference type="Proteomes" id="UP000671828">
    <property type="component" value="Chromosome"/>
</dbReference>
<sequence length="365" mass="38185">PCAERVVYATSPSVAAAVRALADPDAVVLATPSALVEAGPGWFARVAEAATPTTPPPRAPGRGLRRPAWWWGLLVGLGMVAGGLVAALITLGPVLLWYDREFLGADVARLHAVNHRLVGFLRHDRITLAGAMVSIGVLYAGLTAGGMRRGWPWARETYLASGWVGFPTLLYLLGIGFPEPLHLAAAAVLFPVFLLSARRGGAGACWTTPPEGGERERRRALVGQLLVVLVGLGLLVGGVVVSVVGLTAVFVPSDLEFLGTTPAALAEANPRLPAFIAHDRAGFGGALCSAAVAVTLLGAWGWRRGEAWVWWTLALAAASGFAPALVVHGVIHYTDFHHLAPVVAAMALTAAALALSRPYLCARLR</sequence>
<proteinExistence type="predicted"/>
<feature type="transmembrane region" description="Helical" evidence="1">
    <location>
        <begin position="126"/>
        <end position="145"/>
    </location>
</feature>
<feature type="transmembrane region" description="Helical" evidence="1">
    <location>
        <begin position="281"/>
        <end position="302"/>
    </location>
</feature>
<feature type="transmembrane region" description="Helical" evidence="1">
    <location>
        <begin position="157"/>
        <end position="175"/>
    </location>
</feature>
<feature type="transmembrane region" description="Helical" evidence="1">
    <location>
        <begin position="68"/>
        <end position="98"/>
    </location>
</feature>
<evidence type="ECO:0000313" key="3">
    <source>
        <dbReference type="Proteomes" id="UP000671828"/>
    </source>
</evidence>
<feature type="transmembrane region" description="Helical" evidence="1">
    <location>
        <begin position="225"/>
        <end position="251"/>
    </location>
</feature>
<name>A0A8T8HZ09_9PSEU</name>